<accession>A0A245ZKZ1</accession>
<sequence>MNKIVLGGLPIVHTTRGAFARQMIADCLNRVGGPAKVSFSCNGYVVAKANIDQAYARLLAEADYIDADGMPLVFASKVKYATPLPERIATTDFFHDAAEQAASHGVSFFLLGGTPDVNEAVATAIRARHPALCLAGRHHGYFKPADEAGIFAQITASGADVVWVGMGTPRQEALALRIRDSLIGPGWIKTCGGLFDHIIEAHPRAPDWMQSRGLEWLYRMYREPRRLGWRYIWSSPLAAYFLHARSAPDKGIV</sequence>
<evidence type="ECO:0000313" key="4">
    <source>
        <dbReference type="Proteomes" id="UP000197290"/>
    </source>
</evidence>
<dbReference type="EMBL" id="NBBI01000003">
    <property type="protein sequence ID" value="OWK30407.1"/>
    <property type="molecule type" value="Genomic_DNA"/>
</dbReference>
<protein>
    <submittedName>
        <fullName evidence="3">UDP-N-acetyl-D-mannosaminuronic acid transferase</fullName>
        <ecNumber evidence="3">2.4.1.180</ecNumber>
    </submittedName>
</protein>
<evidence type="ECO:0000256" key="2">
    <source>
        <dbReference type="ARBA" id="ARBA00022679"/>
    </source>
</evidence>
<dbReference type="Pfam" id="PF03808">
    <property type="entry name" value="Glyco_tran_WecG"/>
    <property type="match status" value="1"/>
</dbReference>
<dbReference type="EC" id="2.4.1.180" evidence="3"/>
<dbReference type="AlphaFoldDB" id="A0A245ZKZ1"/>
<keyword evidence="4" id="KW-1185">Reference proteome</keyword>
<dbReference type="RefSeq" id="WP_211280045.1">
    <property type="nucleotide sequence ID" value="NZ_NBBI01000003.1"/>
</dbReference>
<dbReference type="Proteomes" id="UP000197290">
    <property type="component" value="Unassembled WGS sequence"/>
</dbReference>
<name>A0A245ZKZ1_9SPHN</name>
<dbReference type="GO" id="GO:0047241">
    <property type="term" value="F:lipopolysaccharide N-acetylmannosaminouronosyltransferase activity"/>
    <property type="evidence" value="ECO:0007669"/>
    <property type="project" value="UniProtKB-EC"/>
</dbReference>
<dbReference type="PANTHER" id="PTHR34136">
    <property type="match status" value="1"/>
</dbReference>
<proteinExistence type="predicted"/>
<dbReference type="InterPro" id="IPR004629">
    <property type="entry name" value="WecG_TagA_CpsF"/>
</dbReference>
<dbReference type="PANTHER" id="PTHR34136:SF1">
    <property type="entry name" value="UDP-N-ACETYL-D-MANNOSAMINURONIC ACID TRANSFERASE"/>
    <property type="match status" value="1"/>
</dbReference>
<keyword evidence="2 3" id="KW-0808">Transferase</keyword>
<evidence type="ECO:0000256" key="1">
    <source>
        <dbReference type="ARBA" id="ARBA00022676"/>
    </source>
</evidence>
<dbReference type="CDD" id="cd06533">
    <property type="entry name" value="Glyco_transf_WecG_TagA"/>
    <property type="match status" value="1"/>
</dbReference>
<organism evidence="3 4">
    <name type="scientific">Sphingomonas dokdonensis</name>
    <dbReference type="NCBI Taxonomy" id="344880"/>
    <lineage>
        <taxon>Bacteria</taxon>
        <taxon>Pseudomonadati</taxon>
        <taxon>Pseudomonadota</taxon>
        <taxon>Alphaproteobacteria</taxon>
        <taxon>Sphingomonadales</taxon>
        <taxon>Sphingomonadaceae</taxon>
        <taxon>Sphingomonas</taxon>
    </lineage>
</organism>
<comment type="caution">
    <text evidence="3">The sequence shown here is derived from an EMBL/GenBank/DDBJ whole genome shotgun (WGS) entry which is preliminary data.</text>
</comment>
<evidence type="ECO:0000313" key="3">
    <source>
        <dbReference type="EMBL" id="OWK30407.1"/>
    </source>
</evidence>
<reference evidence="3 4" key="1">
    <citation type="submission" date="2017-03" db="EMBL/GenBank/DDBJ databases">
        <title>Genome sequence of Sphingomonas dokdonensis DSM 21029.</title>
        <authorList>
            <person name="Poehlein A."/>
            <person name="Wuebbeler J.H."/>
            <person name="Steinbuechel A."/>
            <person name="Daniel R."/>
        </authorList>
    </citation>
    <scope>NUCLEOTIDE SEQUENCE [LARGE SCALE GENOMIC DNA]</scope>
    <source>
        <strain evidence="3 4">DSM 21029</strain>
    </source>
</reference>
<gene>
    <name evidence="3" type="primary">wecG</name>
    <name evidence="3" type="ORF">SPDO_20930</name>
</gene>
<dbReference type="NCBIfam" id="TIGR00696">
    <property type="entry name" value="wecG_tagA_cpsF"/>
    <property type="match status" value="1"/>
</dbReference>
<keyword evidence="1 3" id="KW-0328">Glycosyltransferase</keyword>